<dbReference type="PANTHER" id="PTHR24241:SF161">
    <property type="entry name" value="G-PROTEIN COUPLED RECEPTORS FAMILY 1 PROFILE DOMAIN-CONTAINING PROTEIN"/>
    <property type="match status" value="1"/>
</dbReference>
<keyword evidence="5 10" id="KW-0297">G-protein coupled receptor</keyword>
<feature type="transmembrane region" description="Helical" evidence="10">
    <location>
        <begin position="65"/>
        <end position="86"/>
    </location>
</feature>
<dbReference type="PRINTS" id="PR00896">
    <property type="entry name" value="VASOPRESSINR"/>
</dbReference>
<dbReference type="GO" id="GO:0042277">
    <property type="term" value="F:peptide binding"/>
    <property type="evidence" value="ECO:0007669"/>
    <property type="project" value="TreeGrafter"/>
</dbReference>
<reference evidence="12 13" key="1">
    <citation type="submission" date="2020-06" db="EMBL/GenBank/DDBJ databases">
        <authorList>
            <person name="Li R."/>
            <person name="Bekaert M."/>
        </authorList>
    </citation>
    <scope>NUCLEOTIDE SEQUENCE [LARGE SCALE GENOMIC DNA]</scope>
    <source>
        <strain evidence="13">wild</strain>
    </source>
</reference>
<dbReference type="GO" id="GO:0005886">
    <property type="term" value="C:plasma membrane"/>
    <property type="evidence" value="ECO:0007669"/>
    <property type="project" value="UniProtKB-SubCell"/>
</dbReference>
<dbReference type="PROSITE" id="PS00237">
    <property type="entry name" value="G_PROTEIN_RECEP_F1_1"/>
    <property type="match status" value="1"/>
</dbReference>
<comment type="similarity">
    <text evidence="10">Belongs to the G-protein coupled receptor 1 family. Vasopressin/oxytocin receptor subfamily.</text>
</comment>
<feature type="transmembrane region" description="Helical" evidence="10">
    <location>
        <begin position="225"/>
        <end position="248"/>
    </location>
</feature>
<feature type="transmembrane region" description="Helical" evidence="10">
    <location>
        <begin position="136"/>
        <end position="157"/>
    </location>
</feature>
<dbReference type="AlphaFoldDB" id="A0A6J8B137"/>
<protein>
    <submittedName>
        <fullName evidence="12">AVPR1A</fullName>
    </submittedName>
</protein>
<comment type="caution">
    <text evidence="10">Lacks conserved residue(s) required for the propagation of feature annotation.</text>
</comment>
<evidence type="ECO:0000259" key="11">
    <source>
        <dbReference type="PROSITE" id="PS50262"/>
    </source>
</evidence>
<keyword evidence="9 10" id="KW-0807">Transducer</keyword>
<keyword evidence="3 10" id="KW-0812">Transmembrane</keyword>
<dbReference type="PRINTS" id="PR00237">
    <property type="entry name" value="GPCRRHODOPSN"/>
</dbReference>
<dbReference type="PROSITE" id="PS50262">
    <property type="entry name" value="G_PROTEIN_RECEP_F1_2"/>
    <property type="match status" value="1"/>
</dbReference>
<dbReference type="SUPFAM" id="SSF81321">
    <property type="entry name" value="Family A G protein-coupled receptor-like"/>
    <property type="match status" value="1"/>
</dbReference>
<evidence type="ECO:0000313" key="12">
    <source>
        <dbReference type="EMBL" id="CAC5376993.1"/>
    </source>
</evidence>
<feature type="transmembrane region" description="Helical" evidence="10">
    <location>
        <begin position="312"/>
        <end position="333"/>
    </location>
</feature>
<dbReference type="Proteomes" id="UP000507470">
    <property type="component" value="Unassembled WGS sequence"/>
</dbReference>
<proteinExistence type="inferred from homology"/>
<sequence length="362" mass="41680">MTDIVNTTVTSYLYPSKTTDGLLIHRNHIFLDNNISNSHAFTNFSQNDTSIKPPSRNEELAKIEISTLAVLLYFSLFGNTVVLFVLKFKCSTLTRMQWFIFHLCIADLSMGFFNLLPQMAWDITYRFQGNDFLCKFVKYFQVVAMYASSYVLVTTAIDRYVSICYPITSQTWTNKRIHCMISLAWIMSLLCAVPQLVLFSYQETQPGSDVYDCWENLSTGPIWKLQIYVTWIFVSIYFVPFCILTAAYSRICYVVWISVGSSSNLPDTKRYPRKISFNKTYSVRDSNAENAINKPRVHRKAVSNSKLKTIKLTLAVILCYLLCWGPFFIAQMWSAYDFNAPFTHPSPPDDTRSIEISSNFTV</sequence>
<dbReference type="InterPro" id="IPR017452">
    <property type="entry name" value="GPCR_Rhodpsn_7TM"/>
</dbReference>
<evidence type="ECO:0000256" key="2">
    <source>
        <dbReference type="ARBA" id="ARBA00022475"/>
    </source>
</evidence>
<dbReference type="CDD" id="cd15196">
    <property type="entry name" value="7tmA_Vasopressin_Oxytocin"/>
    <property type="match status" value="1"/>
</dbReference>
<evidence type="ECO:0000256" key="10">
    <source>
        <dbReference type="RuleBase" id="RU046427"/>
    </source>
</evidence>
<evidence type="ECO:0000313" key="13">
    <source>
        <dbReference type="Proteomes" id="UP000507470"/>
    </source>
</evidence>
<evidence type="ECO:0000256" key="3">
    <source>
        <dbReference type="ARBA" id="ARBA00022692"/>
    </source>
</evidence>
<evidence type="ECO:0000256" key="8">
    <source>
        <dbReference type="ARBA" id="ARBA00023180"/>
    </source>
</evidence>
<name>A0A6J8B137_MYTCO</name>
<keyword evidence="2" id="KW-1003">Cell membrane</keyword>
<feature type="transmembrane region" description="Helical" evidence="10">
    <location>
        <begin position="98"/>
        <end position="116"/>
    </location>
</feature>
<evidence type="ECO:0000256" key="7">
    <source>
        <dbReference type="ARBA" id="ARBA00023170"/>
    </source>
</evidence>
<gene>
    <name evidence="12" type="ORF">MCOR_13448</name>
</gene>
<evidence type="ECO:0000256" key="1">
    <source>
        <dbReference type="ARBA" id="ARBA00004651"/>
    </source>
</evidence>
<keyword evidence="6 10" id="KW-0472">Membrane</keyword>
<dbReference type="GO" id="GO:0032870">
    <property type="term" value="P:cellular response to hormone stimulus"/>
    <property type="evidence" value="ECO:0007669"/>
    <property type="project" value="TreeGrafter"/>
</dbReference>
<accession>A0A6J8B137</accession>
<evidence type="ECO:0000256" key="6">
    <source>
        <dbReference type="ARBA" id="ARBA00023136"/>
    </source>
</evidence>
<feature type="domain" description="G-protein coupled receptors family 1 profile" evidence="11">
    <location>
        <begin position="78"/>
        <end position="362"/>
    </location>
</feature>
<dbReference type="InterPro" id="IPR000276">
    <property type="entry name" value="GPCR_Rhodpsn"/>
</dbReference>
<dbReference type="OrthoDB" id="6435638at2759"/>
<dbReference type="PANTHER" id="PTHR24241">
    <property type="entry name" value="NEUROPEPTIDE RECEPTOR-RELATED G-PROTEIN COUPLED RECEPTOR"/>
    <property type="match status" value="1"/>
</dbReference>
<organism evidence="12 13">
    <name type="scientific">Mytilus coruscus</name>
    <name type="common">Sea mussel</name>
    <dbReference type="NCBI Taxonomy" id="42192"/>
    <lineage>
        <taxon>Eukaryota</taxon>
        <taxon>Metazoa</taxon>
        <taxon>Spiralia</taxon>
        <taxon>Lophotrochozoa</taxon>
        <taxon>Mollusca</taxon>
        <taxon>Bivalvia</taxon>
        <taxon>Autobranchia</taxon>
        <taxon>Pteriomorphia</taxon>
        <taxon>Mytilida</taxon>
        <taxon>Mytiloidea</taxon>
        <taxon>Mytilidae</taxon>
        <taxon>Mytilinae</taxon>
        <taxon>Mytilus</taxon>
    </lineage>
</organism>
<keyword evidence="7 10" id="KW-0675">Receptor</keyword>
<dbReference type="GO" id="GO:0005000">
    <property type="term" value="F:vasopressin receptor activity"/>
    <property type="evidence" value="ECO:0007669"/>
    <property type="project" value="InterPro"/>
</dbReference>
<dbReference type="Pfam" id="PF00001">
    <property type="entry name" value="7tm_1"/>
    <property type="match status" value="1"/>
</dbReference>
<evidence type="ECO:0000256" key="5">
    <source>
        <dbReference type="ARBA" id="ARBA00023040"/>
    </source>
</evidence>
<evidence type="ECO:0000256" key="4">
    <source>
        <dbReference type="ARBA" id="ARBA00022989"/>
    </source>
</evidence>
<dbReference type="Gene3D" id="1.20.1070.10">
    <property type="entry name" value="Rhodopsin 7-helix transmembrane proteins"/>
    <property type="match status" value="1"/>
</dbReference>
<dbReference type="InterPro" id="IPR001817">
    <property type="entry name" value="Vasoprsn_rcpt"/>
</dbReference>
<evidence type="ECO:0000256" key="9">
    <source>
        <dbReference type="ARBA" id="ARBA00023224"/>
    </source>
</evidence>
<dbReference type="EMBL" id="CACVKT020002234">
    <property type="protein sequence ID" value="CAC5376993.1"/>
    <property type="molecule type" value="Genomic_DNA"/>
</dbReference>
<comment type="subcellular location">
    <subcellularLocation>
        <location evidence="1 10">Cell membrane</location>
        <topology evidence="1 10">Multi-pass membrane protein</topology>
    </subcellularLocation>
</comment>
<keyword evidence="8 10" id="KW-0325">Glycoprotein</keyword>
<keyword evidence="13" id="KW-1185">Reference proteome</keyword>
<feature type="transmembrane region" description="Helical" evidence="10">
    <location>
        <begin position="177"/>
        <end position="201"/>
    </location>
</feature>
<keyword evidence="4 10" id="KW-1133">Transmembrane helix</keyword>